<sequence>MGNIHQQKLYFELIIKAAEESAKHVNLCFSSKKIKLEDKQEELEATVLLDSYDLVIPETRWDGSRDWSVTNNGLSEGTWDERDRGIALFIKSWIELEESLKKSPEQVKSWWVTIPDRSDKGSLLAFNRIQRVEPEKELLRQQARDRMGGSKHPAPLRFRVNPKTRKSYVVYLDKIFRTLKQGNQRQEKKTWTQTEPGEVQVLYSSFYGKFGPVQRKLQYVMANSQVFCFSTGPFLKPVQIHLDGVLPLLYVGCTIVLGVSGKLAESASNPTVDVTDQDVK</sequence>
<name>A0A3M0JQ06_HIRRU</name>
<evidence type="ECO:0000313" key="1">
    <source>
        <dbReference type="EMBL" id="RMC01144.1"/>
    </source>
</evidence>
<dbReference type="Proteomes" id="UP000269221">
    <property type="component" value="Unassembled WGS sequence"/>
</dbReference>
<accession>A0A3M0JQ06</accession>
<keyword evidence="2" id="KW-1185">Reference proteome</keyword>
<protein>
    <submittedName>
        <fullName evidence="1">Uncharacterized protein</fullName>
    </submittedName>
</protein>
<dbReference type="EMBL" id="QRBI01000140">
    <property type="protein sequence ID" value="RMC01144.1"/>
    <property type="molecule type" value="Genomic_DNA"/>
</dbReference>
<reference evidence="1 2" key="1">
    <citation type="submission" date="2018-07" db="EMBL/GenBank/DDBJ databases">
        <title>A high quality draft genome assembly of the barn swallow (H. rustica rustica).</title>
        <authorList>
            <person name="Formenti G."/>
            <person name="Chiara M."/>
            <person name="Poveda L."/>
            <person name="Francoijs K.-J."/>
            <person name="Bonisoli-Alquati A."/>
            <person name="Canova L."/>
            <person name="Gianfranceschi L."/>
            <person name="Horner D.S."/>
            <person name="Saino N."/>
        </authorList>
    </citation>
    <scope>NUCLEOTIDE SEQUENCE [LARGE SCALE GENOMIC DNA]</scope>
    <source>
        <strain evidence="1">Chelidonia</strain>
        <tissue evidence="1">Blood</tissue>
    </source>
</reference>
<comment type="caution">
    <text evidence="1">The sequence shown here is derived from an EMBL/GenBank/DDBJ whole genome shotgun (WGS) entry which is preliminary data.</text>
</comment>
<organism evidence="1 2">
    <name type="scientific">Hirundo rustica rustica</name>
    <dbReference type="NCBI Taxonomy" id="333673"/>
    <lineage>
        <taxon>Eukaryota</taxon>
        <taxon>Metazoa</taxon>
        <taxon>Chordata</taxon>
        <taxon>Craniata</taxon>
        <taxon>Vertebrata</taxon>
        <taxon>Euteleostomi</taxon>
        <taxon>Archelosauria</taxon>
        <taxon>Archosauria</taxon>
        <taxon>Dinosauria</taxon>
        <taxon>Saurischia</taxon>
        <taxon>Theropoda</taxon>
        <taxon>Coelurosauria</taxon>
        <taxon>Aves</taxon>
        <taxon>Neognathae</taxon>
        <taxon>Neoaves</taxon>
        <taxon>Telluraves</taxon>
        <taxon>Australaves</taxon>
        <taxon>Passeriformes</taxon>
        <taxon>Sylvioidea</taxon>
        <taxon>Hirundinidae</taxon>
        <taxon>Hirundo</taxon>
    </lineage>
</organism>
<evidence type="ECO:0000313" key="2">
    <source>
        <dbReference type="Proteomes" id="UP000269221"/>
    </source>
</evidence>
<gene>
    <name evidence="1" type="ORF">DUI87_22235</name>
</gene>
<proteinExistence type="predicted"/>
<dbReference type="AlphaFoldDB" id="A0A3M0JQ06"/>